<evidence type="ECO:0000256" key="4">
    <source>
        <dbReference type="ARBA" id="ARBA00023010"/>
    </source>
</evidence>
<accession>A0A4U5NSV5</accession>
<dbReference type="PANTHER" id="PTHR23058:SF0">
    <property type="entry name" value="PEROXISOMAL MEMBRANE PROTEIN PEX14"/>
    <property type="match status" value="1"/>
</dbReference>
<evidence type="ECO:0000256" key="1">
    <source>
        <dbReference type="ARBA" id="ARBA00005443"/>
    </source>
</evidence>
<dbReference type="GO" id="GO:0016560">
    <property type="term" value="P:protein import into peroxisome matrix, docking"/>
    <property type="evidence" value="ECO:0007669"/>
    <property type="project" value="UniProtKB-UniRule"/>
</dbReference>
<dbReference type="EMBL" id="AZBU02000003">
    <property type="protein sequence ID" value="TKR86598.1"/>
    <property type="molecule type" value="Genomic_DNA"/>
</dbReference>
<evidence type="ECO:0000313" key="14">
    <source>
        <dbReference type="EMBL" id="TKR86598.1"/>
    </source>
</evidence>
<evidence type="ECO:0000256" key="6">
    <source>
        <dbReference type="ARBA" id="ARBA00023140"/>
    </source>
</evidence>
<keyword evidence="5 10" id="KW-0472">Membrane</keyword>
<keyword evidence="12" id="KW-1133">Transmembrane helix</keyword>
<feature type="region of interest" description="Disordered" evidence="11">
    <location>
        <begin position="220"/>
        <end position="277"/>
    </location>
</feature>
<feature type="compositionally biased region" description="Acidic residues" evidence="11">
    <location>
        <begin position="248"/>
        <end position="265"/>
    </location>
</feature>
<evidence type="ECO:0000256" key="3">
    <source>
        <dbReference type="ARBA" id="ARBA00022927"/>
    </source>
</evidence>
<feature type="transmembrane region" description="Helical" evidence="12">
    <location>
        <begin position="101"/>
        <end position="122"/>
    </location>
</feature>
<dbReference type="OrthoDB" id="441517at2759"/>
<dbReference type="AlphaFoldDB" id="A0A4U5NSV5"/>
<sequence length="277" mass="30835">MFVLSATKIMSVEQNPESVQPQTSSTQDAPIRGEMVDAAVRFFSTPKIRQSPMAEQLDFLRNKGLTDAEINEALRKVPPMDSAPAPMGVPMLPPPPARGPMGNILAFANAAIIIGGVSYAGYKAMRTWVLPKFFGIPDPVTEESRREQQQLLEVQNSLKFVMDTIHQEQQLNESFRNEIRKNIVQPNNSRDDDLRTIQSEIITLKSLMLNQNQFAAIPIPPKPSVPAWQRSEPPEVPTQSEGFRTPAEENENEVENENELNDEEVASALNSNANSEV</sequence>
<gene>
    <name evidence="14" type="ORF">L596_011162</name>
</gene>
<comment type="caution">
    <text evidence="14">The sequence shown here is derived from an EMBL/GenBank/DDBJ whole genome shotgun (WGS) entry which is preliminary data.</text>
</comment>
<evidence type="ECO:0000256" key="9">
    <source>
        <dbReference type="ARBA" id="ARBA00046271"/>
    </source>
</evidence>
<comment type="subcellular location">
    <subcellularLocation>
        <location evidence="9 10">Peroxisome membrane</location>
    </subcellularLocation>
</comment>
<keyword evidence="15" id="KW-1185">Reference proteome</keyword>
<protein>
    <recommendedName>
        <fullName evidence="7 10">Peroxisomal membrane protein PEX14</fullName>
    </recommendedName>
    <alternativeName>
        <fullName evidence="8 10">Peroxin-14</fullName>
    </alternativeName>
</protein>
<dbReference type="Pfam" id="PF04695">
    <property type="entry name" value="Pex14_N"/>
    <property type="match status" value="1"/>
</dbReference>
<dbReference type="STRING" id="34508.A0A4U5NSV5"/>
<reference evidence="14 15" key="2">
    <citation type="journal article" date="2019" name="G3 (Bethesda)">
        <title>Hybrid Assembly of the Genome of the Entomopathogenic Nematode Steinernema carpocapsae Identifies the X-Chromosome.</title>
        <authorList>
            <person name="Serra L."/>
            <person name="Macchietto M."/>
            <person name="Macias-Munoz A."/>
            <person name="McGill C.J."/>
            <person name="Rodriguez I.M."/>
            <person name="Rodriguez B."/>
            <person name="Murad R."/>
            <person name="Mortazavi A."/>
        </authorList>
    </citation>
    <scope>NUCLEOTIDE SEQUENCE [LARGE SCALE GENOMIC DNA]</scope>
    <source>
        <strain evidence="14 15">ALL</strain>
    </source>
</reference>
<evidence type="ECO:0000313" key="15">
    <source>
        <dbReference type="Proteomes" id="UP000298663"/>
    </source>
</evidence>
<dbReference type="InterPro" id="IPR025655">
    <property type="entry name" value="PEX14"/>
</dbReference>
<evidence type="ECO:0000259" key="13">
    <source>
        <dbReference type="Pfam" id="PF04695"/>
    </source>
</evidence>
<keyword evidence="4" id="KW-0811">Translocation</keyword>
<dbReference type="PANTHER" id="PTHR23058">
    <property type="entry name" value="PEROXISOMAL MEMBRANE PROTEIN PEX14"/>
    <property type="match status" value="1"/>
</dbReference>
<keyword evidence="2 10" id="KW-0813">Transport</keyword>
<evidence type="ECO:0000256" key="12">
    <source>
        <dbReference type="SAM" id="Phobius"/>
    </source>
</evidence>
<keyword evidence="12" id="KW-0812">Transmembrane</keyword>
<evidence type="ECO:0000256" key="8">
    <source>
        <dbReference type="ARBA" id="ARBA00029691"/>
    </source>
</evidence>
<dbReference type="InterPro" id="IPR006785">
    <property type="entry name" value="Pex14_N"/>
</dbReference>
<comment type="similarity">
    <text evidence="1 10">Belongs to the peroxin-14 family.</text>
</comment>
<organism evidence="14 15">
    <name type="scientific">Steinernema carpocapsae</name>
    <name type="common">Entomopathogenic nematode</name>
    <dbReference type="NCBI Taxonomy" id="34508"/>
    <lineage>
        <taxon>Eukaryota</taxon>
        <taxon>Metazoa</taxon>
        <taxon>Ecdysozoa</taxon>
        <taxon>Nematoda</taxon>
        <taxon>Chromadorea</taxon>
        <taxon>Rhabditida</taxon>
        <taxon>Tylenchina</taxon>
        <taxon>Panagrolaimomorpha</taxon>
        <taxon>Strongyloidoidea</taxon>
        <taxon>Steinernematidae</taxon>
        <taxon>Steinernema</taxon>
    </lineage>
</organism>
<evidence type="ECO:0000256" key="7">
    <source>
        <dbReference type="ARBA" id="ARBA00029502"/>
    </source>
</evidence>
<feature type="domain" description="Peroxisome membrane anchor protein Pex14p N-terminal" evidence="13">
    <location>
        <begin position="32"/>
        <end position="75"/>
    </location>
</feature>
<proteinExistence type="inferred from homology"/>
<dbReference type="GO" id="GO:1990429">
    <property type="term" value="C:peroxisomal importomer complex"/>
    <property type="evidence" value="ECO:0007669"/>
    <property type="project" value="TreeGrafter"/>
</dbReference>
<reference evidence="14 15" key="1">
    <citation type="journal article" date="2015" name="Genome Biol.">
        <title>Comparative genomics of Steinernema reveals deeply conserved gene regulatory networks.</title>
        <authorList>
            <person name="Dillman A.R."/>
            <person name="Macchietto M."/>
            <person name="Porter C.F."/>
            <person name="Rogers A."/>
            <person name="Williams B."/>
            <person name="Antoshechkin I."/>
            <person name="Lee M.M."/>
            <person name="Goodwin Z."/>
            <person name="Lu X."/>
            <person name="Lewis E.E."/>
            <person name="Goodrich-Blair H."/>
            <person name="Stock S.P."/>
            <person name="Adams B.J."/>
            <person name="Sternberg P.W."/>
            <person name="Mortazavi A."/>
        </authorList>
    </citation>
    <scope>NUCLEOTIDE SEQUENCE [LARGE SCALE GENOMIC DNA]</scope>
    <source>
        <strain evidence="14 15">ALL</strain>
    </source>
</reference>
<keyword evidence="3 10" id="KW-0653">Protein transport</keyword>
<evidence type="ECO:0000256" key="10">
    <source>
        <dbReference type="RuleBase" id="RU367032"/>
    </source>
</evidence>
<evidence type="ECO:0000256" key="5">
    <source>
        <dbReference type="ARBA" id="ARBA00023136"/>
    </source>
</evidence>
<dbReference type="Proteomes" id="UP000298663">
    <property type="component" value="Unassembled WGS sequence"/>
</dbReference>
<evidence type="ECO:0000256" key="11">
    <source>
        <dbReference type="SAM" id="MobiDB-lite"/>
    </source>
</evidence>
<evidence type="ECO:0000256" key="2">
    <source>
        <dbReference type="ARBA" id="ARBA00022448"/>
    </source>
</evidence>
<dbReference type="GO" id="GO:0005102">
    <property type="term" value="F:signaling receptor binding"/>
    <property type="evidence" value="ECO:0007669"/>
    <property type="project" value="TreeGrafter"/>
</dbReference>
<dbReference type="GO" id="GO:0005778">
    <property type="term" value="C:peroxisomal membrane"/>
    <property type="evidence" value="ECO:0007669"/>
    <property type="project" value="UniProtKB-SubCell"/>
</dbReference>
<name>A0A4U5NSV5_STECR</name>
<dbReference type="InterPro" id="IPR036388">
    <property type="entry name" value="WH-like_DNA-bd_sf"/>
</dbReference>
<feature type="compositionally biased region" description="Polar residues" evidence="11">
    <location>
        <begin position="268"/>
        <end position="277"/>
    </location>
</feature>
<keyword evidence="6 10" id="KW-0576">Peroxisome</keyword>
<comment type="function">
    <text evidence="10">Component of the PEX13-PEX14 docking complex, a translocon channel that specifically mediates the import of peroxisomal cargo proteins bound to PEX5 receptor. The PEX13-PEX14 docking complex forms a large import pore which can be opened to a diameter of about 9 nm. Mechanistically, PEX5 receptor along with cargo proteins associates with the PEX14 subunit of the PEX13-PEX14 docking complex in the cytosol, leading to the insertion of the receptor into the organelle membrane with the concomitant translocation of the cargo into the peroxisome matrix.</text>
</comment>
<dbReference type="Gene3D" id="1.10.10.10">
    <property type="entry name" value="Winged helix-like DNA-binding domain superfamily/Winged helix DNA-binding domain"/>
    <property type="match status" value="1"/>
</dbReference>